<keyword evidence="10 11" id="KW-0472">Membrane</keyword>
<keyword evidence="6 12" id="KW-0500">Molybdenum</keyword>
<dbReference type="RefSeq" id="WP_135246991.1">
    <property type="nucleotide sequence ID" value="NZ_SIHO01000003.1"/>
</dbReference>
<reference evidence="14 15" key="1">
    <citation type="submission" date="2019-02" db="EMBL/GenBank/DDBJ databases">
        <title>Polymorphobacter sp. isolated from the lake at the Tibet of China.</title>
        <authorList>
            <person name="Li A."/>
        </authorList>
    </citation>
    <scope>NUCLEOTIDE SEQUENCE [LARGE SCALE GENOMIC DNA]</scope>
    <source>
        <strain evidence="14 15">DJ1R-1</strain>
    </source>
</reference>
<evidence type="ECO:0000256" key="5">
    <source>
        <dbReference type="ARBA" id="ARBA00022475"/>
    </source>
</evidence>
<dbReference type="AlphaFoldDB" id="A0A4Y9ELS9"/>
<dbReference type="OrthoDB" id="9774448at2"/>
<keyword evidence="7 12" id="KW-0997">Cell inner membrane</keyword>
<dbReference type="Proteomes" id="UP000297737">
    <property type="component" value="Unassembled WGS sequence"/>
</dbReference>
<comment type="subcellular location">
    <subcellularLocation>
        <location evidence="2 12">Cell inner membrane</location>
        <topology evidence="2 12">Multi-pass membrane protein</topology>
    </subcellularLocation>
    <subcellularLocation>
        <location evidence="11">Cell membrane</location>
        <topology evidence="11">Multi-pass membrane protein</topology>
    </subcellularLocation>
</comment>
<keyword evidence="8 11" id="KW-0812">Transmembrane</keyword>
<evidence type="ECO:0000256" key="8">
    <source>
        <dbReference type="ARBA" id="ARBA00022692"/>
    </source>
</evidence>
<comment type="function">
    <text evidence="1 12">Part of the binding-protein-dependent transport system for molybdenum; probably responsible for the translocation of the substrate across the membrane.</text>
</comment>
<sequence length="233" mass="24486">MLSAPETEALLLSLKVSLWAVAGALPLAFALAWLLARGRFAGKALLEGLVTLPLVLPPVVTGYLLLLAFGRHGPVGVWLQNWFGVSVMFRWTGAAIAAAIMALPLMVGAIRLSIEAVDRRLEVAARTLGATRWGAFASVTLPLALPGIIAAAVLGFARALGEFGATITFVSNIPGETQTLPIAIYSVLQQPGGEAAAARLSVIAVVLSLGALLVSQWLTRRTHAARSRHDMQP</sequence>
<evidence type="ECO:0000256" key="4">
    <source>
        <dbReference type="ARBA" id="ARBA00022448"/>
    </source>
</evidence>
<feature type="domain" description="ABC transmembrane type-1" evidence="13">
    <location>
        <begin position="10"/>
        <end position="213"/>
    </location>
</feature>
<evidence type="ECO:0000256" key="6">
    <source>
        <dbReference type="ARBA" id="ARBA00022505"/>
    </source>
</evidence>
<dbReference type="NCBIfam" id="TIGR02141">
    <property type="entry name" value="modB_ABC"/>
    <property type="match status" value="1"/>
</dbReference>
<keyword evidence="4 11" id="KW-0813">Transport</keyword>
<comment type="caution">
    <text evidence="14">The sequence shown here is derived from an EMBL/GenBank/DDBJ whole genome shotgun (WGS) entry which is preliminary data.</text>
</comment>
<dbReference type="EMBL" id="SIHO01000003">
    <property type="protein sequence ID" value="TFU01487.1"/>
    <property type="molecule type" value="Genomic_DNA"/>
</dbReference>
<dbReference type="GO" id="GO:0015098">
    <property type="term" value="F:molybdate ion transmembrane transporter activity"/>
    <property type="evidence" value="ECO:0007669"/>
    <property type="project" value="UniProtKB-UniRule"/>
</dbReference>
<evidence type="ECO:0000256" key="1">
    <source>
        <dbReference type="ARBA" id="ARBA00002949"/>
    </source>
</evidence>
<dbReference type="FunFam" id="1.10.3720.10:FF:000018">
    <property type="entry name" value="Molybdenum transport system permease"/>
    <property type="match status" value="1"/>
</dbReference>
<name>A0A4Y9ELS9_9SPHN</name>
<feature type="transmembrane region" description="Helical" evidence="11">
    <location>
        <begin position="133"/>
        <end position="157"/>
    </location>
</feature>
<proteinExistence type="inferred from homology"/>
<organism evidence="14 15">
    <name type="scientific">Glacieibacterium arshaanense</name>
    <dbReference type="NCBI Taxonomy" id="2511025"/>
    <lineage>
        <taxon>Bacteria</taxon>
        <taxon>Pseudomonadati</taxon>
        <taxon>Pseudomonadota</taxon>
        <taxon>Alphaproteobacteria</taxon>
        <taxon>Sphingomonadales</taxon>
        <taxon>Sphingosinicellaceae</taxon>
        <taxon>Glacieibacterium</taxon>
    </lineage>
</organism>
<evidence type="ECO:0000313" key="14">
    <source>
        <dbReference type="EMBL" id="TFU01487.1"/>
    </source>
</evidence>
<dbReference type="SUPFAM" id="SSF161098">
    <property type="entry name" value="MetI-like"/>
    <property type="match status" value="1"/>
</dbReference>
<dbReference type="NCBIfam" id="NF006939">
    <property type="entry name" value="PRK09421.1"/>
    <property type="match status" value="1"/>
</dbReference>
<evidence type="ECO:0000256" key="2">
    <source>
        <dbReference type="ARBA" id="ARBA00004429"/>
    </source>
</evidence>
<dbReference type="PANTHER" id="PTHR30183">
    <property type="entry name" value="MOLYBDENUM TRANSPORT SYSTEM PERMEASE PROTEIN MODB"/>
    <property type="match status" value="1"/>
</dbReference>
<feature type="transmembrane region" description="Helical" evidence="11">
    <location>
        <begin position="89"/>
        <end position="112"/>
    </location>
</feature>
<keyword evidence="5" id="KW-1003">Cell membrane</keyword>
<evidence type="ECO:0000256" key="12">
    <source>
        <dbReference type="RuleBase" id="RU365097"/>
    </source>
</evidence>
<gene>
    <name evidence="14" type="ORF">EUV02_14550</name>
</gene>
<dbReference type="InterPro" id="IPR035906">
    <property type="entry name" value="MetI-like_sf"/>
</dbReference>
<keyword evidence="15" id="KW-1185">Reference proteome</keyword>
<evidence type="ECO:0000313" key="15">
    <source>
        <dbReference type="Proteomes" id="UP000297737"/>
    </source>
</evidence>
<protein>
    <recommendedName>
        <fullName evidence="12">Molybdenum transport system permease</fullName>
    </recommendedName>
</protein>
<dbReference type="InterPro" id="IPR011867">
    <property type="entry name" value="ModB_ABC"/>
</dbReference>
<feature type="transmembrane region" description="Helical" evidence="11">
    <location>
        <begin position="196"/>
        <end position="218"/>
    </location>
</feature>
<evidence type="ECO:0000256" key="11">
    <source>
        <dbReference type="RuleBase" id="RU363032"/>
    </source>
</evidence>
<dbReference type="InterPro" id="IPR000515">
    <property type="entry name" value="MetI-like"/>
</dbReference>
<evidence type="ECO:0000256" key="7">
    <source>
        <dbReference type="ARBA" id="ARBA00022519"/>
    </source>
</evidence>
<dbReference type="Gene3D" id="1.10.3720.10">
    <property type="entry name" value="MetI-like"/>
    <property type="match status" value="1"/>
</dbReference>
<feature type="transmembrane region" description="Helical" evidence="11">
    <location>
        <begin position="16"/>
        <end position="36"/>
    </location>
</feature>
<evidence type="ECO:0000256" key="3">
    <source>
        <dbReference type="ARBA" id="ARBA00007069"/>
    </source>
</evidence>
<comment type="similarity">
    <text evidence="3 12">Belongs to the binding-protein-dependent transport system permease family. CysTW subfamily.</text>
</comment>
<accession>A0A4Y9ELS9</accession>
<evidence type="ECO:0000256" key="10">
    <source>
        <dbReference type="ARBA" id="ARBA00023136"/>
    </source>
</evidence>
<dbReference type="PROSITE" id="PS50928">
    <property type="entry name" value="ABC_TM1"/>
    <property type="match status" value="1"/>
</dbReference>
<evidence type="ECO:0000259" key="13">
    <source>
        <dbReference type="PROSITE" id="PS50928"/>
    </source>
</evidence>
<dbReference type="Pfam" id="PF00528">
    <property type="entry name" value="BPD_transp_1"/>
    <property type="match status" value="1"/>
</dbReference>
<dbReference type="CDD" id="cd06261">
    <property type="entry name" value="TM_PBP2"/>
    <property type="match status" value="1"/>
</dbReference>
<evidence type="ECO:0000256" key="9">
    <source>
        <dbReference type="ARBA" id="ARBA00022989"/>
    </source>
</evidence>
<dbReference type="GO" id="GO:0005886">
    <property type="term" value="C:plasma membrane"/>
    <property type="evidence" value="ECO:0007669"/>
    <property type="project" value="UniProtKB-SubCell"/>
</dbReference>
<feature type="transmembrane region" description="Helical" evidence="11">
    <location>
        <begin position="48"/>
        <end position="69"/>
    </location>
</feature>
<dbReference type="PANTHER" id="PTHR30183:SF3">
    <property type="entry name" value="MOLYBDENUM TRANSPORT SYSTEM PERMEASE PROTEIN MODB"/>
    <property type="match status" value="1"/>
</dbReference>
<keyword evidence="9 11" id="KW-1133">Transmembrane helix</keyword>